<feature type="compositionally biased region" description="Acidic residues" evidence="2">
    <location>
        <begin position="211"/>
        <end position="233"/>
    </location>
</feature>
<evidence type="ECO:0000313" key="3">
    <source>
        <dbReference type="EMBL" id="RUP46718.1"/>
    </source>
</evidence>
<dbReference type="GO" id="GO:0042274">
    <property type="term" value="P:ribosomal small subunit biogenesis"/>
    <property type="evidence" value="ECO:0007669"/>
    <property type="project" value="InterPro"/>
</dbReference>
<dbReference type="GO" id="GO:0005829">
    <property type="term" value="C:cytosol"/>
    <property type="evidence" value="ECO:0007669"/>
    <property type="project" value="TreeGrafter"/>
</dbReference>
<dbReference type="Pfam" id="PF04180">
    <property type="entry name" value="LTV"/>
    <property type="match status" value="1"/>
</dbReference>
<evidence type="ECO:0000256" key="2">
    <source>
        <dbReference type="SAM" id="MobiDB-lite"/>
    </source>
</evidence>
<dbReference type="EMBL" id="RBNI01005419">
    <property type="protein sequence ID" value="RUP46718.1"/>
    <property type="molecule type" value="Genomic_DNA"/>
</dbReference>
<reference evidence="3 4" key="1">
    <citation type="journal article" date="2018" name="New Phytol.">
        <title>Phylogenomics of Endogonaceae and evolution of mycorrhizas within Mucoromycota.</title>
        <authorList>
            <person name="Chang Y."/>
            <person name="Desiro A."/>
            <person name="Na H."/>
            <person name="Sandor L."/>
            <person name="Lipzen A."/>
            <person name="Clum A."/>
            <person name="Barry K."/>
            <person name="Grigoriev I.V."/>
            <person name="Martin F.M."/>
            <person name="Stajich J.E."/>
            <person name="Smith M.E."/>
            <person name="Bonito G."/>
            <person name="Spatafora J.W."/>
        </authorList>
    </citation>
    <scope>NUCLEOTIDE SEQUENCE [LARGE SCALE GENOMIC DNA]</scope>
    <source>
        <strain evidence="3 4">GMNB39</strain>
    </source>
</reference>
<dbReference type="PANTHER" id="PTHR21531">
    <property type="entry name" value="LOW-TEMPERATURE VIABILITY PROTEIN LTV1-RELATED"/>
    <property type="match status" value="1"/>
</dbReference>
<proteinExistence type="inferred from homology"/>
<feature type="compositionally biased region" description="Basic and acidic residues" evidence="2">
    <location>
        <begin position="449"/>
        <end position="459"/>
    </location>
</feature>
<accession>A0A433D778</accession>
<name>A0A433D778_9FUNG</name>
<feature type="region of interest" description="Disordered" evidence="2">
    <location>
        <begin position="204"/>
        <end position="249"/>
    </location>
</feature>
<dbReference type="PANTHER" id="PTHR21531:SF0">
    <property type="entry name" value="PROTEIN LTV1 HOMOLOG"/>
    <property type="match status" value="1"/>
</dbReference>
<comment type="caution">
    <text evidence="3">The sequence shown here is derived from an EMBL/GenBank/DDBJ whole genome shotgun (WGS) entry which is preliminary data.</text>
</comment>
<gene>
    <name evidence="3" type="ORF">BC936DRAFT_146603</name>
</gene>
<organism evidence="3 4">
    <name type="scientific">Jimgerdemannia flammicorona</name>
    <dbReference type="NCBI Taxonomy" id="994334"/>
    <lineage>
        <taxon>Eukaryota</taxon>
        <taxon>Fungi</taxon>
        <taxon>Fungi incertae sedis</taxon>
        <taxon>Mucoromycota</taxon>
        <taxon>Mucoromycotina</taxon>
        <taxon>Endogonomycetes</taxon>
        <taxon>Endogonales</taxon>
        <taxon>Endogonaceae</taxon>
        <taxon>Jimgerdemannia</taxon>
    </lineage>
</organism>
<dbReference type="OrthoDB" id="5852896at2759"/>
<comment type="similarity">
    <text evidence="1">Belongs to the LTV1 family.</text>
</comment>
<protein>
    <recommendedName>
        <fullName evidence="5">Low temperature viability protein-domain-containing protein</fullName>
    </recommendedName>
</protein>
<feature type="compositionally biased region" description="Basic residues" evidence="2">
    <location>
        <begin position="626"/>
        <end position="641"/>
    </location>
</feature>
<feature type="region of interest" description="Disordered" evidence="2">
    <location>
        <begin position="263"/>
        <end position="286"/>
    </location>
</feature>
<dbReference type="InterPro" id="IPR007307">
    <property type="entry name" value="Ltv1"/>
</dbReference>
<feature type="region of interest" description="Disordered" evidence="2">
    <location>
        <begin position="449"/>
        <end position="554"/>
    </location>
</feature>
<keyword evidence="4" id="KW-1185">Reference proteome</keyword>
<dbReference type="GO" id="GO:0030688">
    <property type="term" value="C:preribosome, small subunit precursor"/>
    <property type="evidence" value="ECO:0007669"/>
    <property type="project" value="TreeGrafter"/>
</dbReference>
<evidence type="ECO:0008006" key="5">
    <source>
        <dbReference type="Google" id="ProtNLM"/>
    </source>
</evidence>
<evidence type="ECO:0000313" key="4">
    <source>
        <dbReference type="Proteomes" id="UP000268093"/>
    </source>
</evidence>
<dbReference type="Proteomes" id="UP000268093">
    <property type="component" value="Unassembled WGS sequence"/>
</dbReference>
<sequence>MGKKPFIDRKNAKHYHLVHRSQRDPLIVDEEASQRVLKEAIPINLMKHMTREEIEATLSKPSKAEEELENRVGQAPLYGINFDDVEYDYTQHLRNIGEEPDAVFLEAPSKRKEKKPQAGLTFVDEEASKTFQFRKDRKVAVSLPSESLPSGQELAVGLLAQPPLPDGLQPDMDPRLREVFEALEDEAFVEDGLEDDFFLALDAEGQPYVPEEGDDEYYDEEDEEGMWEDEERKEEERSGKGGGDQEVPDGQWKAVFKKFKAQQKFGGGSDDGEDDKRSGTTGYSMSSSAMFRNENLTLLDERFEKVCVFFDAQKPSFTLLSSDFTSQNPIEQEYEDDDDDDEDLPNLNTQDREDLDAILDEFLDKYEVVGRKMVPRLEGDTSLAKLETIRSALLETDEAATESACTTATDGRRKRREKTMEVDVWERPVKERQGWDVQSVLSTYSNLENHPRTIKEGPRRRIRINGKTGMPVVMELGRGGENGDENGDGNGNGDGKIQDGEDSESGSDDEEGGEEKAHVAKWVIGQPRRPPGKRRNCRREEGTKSGDQGRKEGKWNAPFHSAVCFVLQIFMAPDDHDVVSWSVVYDYVYLPPIIIVVICCLHHFHYPQTAKTTGHAPNRAGEPRKSRLRKPSRLRRCGRSRSCRTRVGTKESFILIDIIM</sequence>
<dbReference type="GO" id="GO:0005634">
    <property type="term" value="C:nucleus"/>
    <property type="evidence" value="ECO:0007669"/>
    <property type="project" value="TreeGrafter"/>
</dbReference>
<dbReference type="AlphaFoldDB" id="A0A433D778"/>
<dbReference type="GO" id="GO:0000056">
    <property type="term" value="P:ribosomal small subunit export from nucleus"/>
    <property type="evidence" value="ECO:0007669"/>
    <property type="project" value="TreeGrafter"/>
</dbReference>
<feature type="region of interest" description="Disordered" evidence="2">
    <location>
        <begin position="610"/>
        <end position="641"/>
    </location>
</feature>
<feature type="compositionally biased region" description="Acidic residues" evidence="2">
    <location>
        <begin position="500"/>
        <end position="513"/>
    </location>
</feature>
<evidence type="ECO:0000256" key="1">
    <source>
        <dbReference type="ARBA" id="ARBA00009078"/>
    </source>
</evidence>
<feature type="compositionally biased region" description="Basic and acidic residues" evidence="2">
    <location>
        <begin position="538"/>
        <end position="554"/>
    </location>
</feature>